<feature type="transmembrane region" description="Helical" evidence="2">
    <location>
        <begin position="165"/>
        <end position="184"/>
    </location>
</feature>
<evidence type="ECO:0000313" key="3">
    <source>
        <dbReference type="EMBL" id="RSU14125.1"/>
    </source>
</evidence>
<evidence type="ECO:0000313" key="4">
    <source>
        <dbReference type="Proteomes" id="UP000288028"/>
    </source>
</evidence>
<feature type="transmembrane region" description="Helical" evidence="2">
    <location>
        <begin position="138"/>
        <end position="159"/>
    </location>
</feature>
<evidence type="ECO:0000256" key="2">
    <source>
        <dbReference type="SAM" id="Phobius"/>
    </source>
</evidence>
<gene>
    <name evidence="3" type="ORF">CBF28_08205</name>
</gene>
<organism evidence="3 4">
    <name type="scientific">Vagococcus carniphilus</name>
    <dbReference type="NCBI Taxonomy" id="218144"/>
    <lineage>
        <taxon>Bacteria</taxon>
        <taxon>Bacillati</taxon>
        <taxon>Bacillota</taxon>
        <taxon>Bacilli</taxon>
        <taxon>Lactobacillales</taxon>
        <taxon>Enterococcaceae</taxon>
        <taxon>Vagococcus</taxon>
    </lineage>
</organism>
<sequence length="215" mass="24933">MNNLLNETVLTRPIMTSMMKTMNLLLGLGVLQFIVVLAVIIFWLDKRDKKNKKILTLFTMTSAIVAENIIFLTVTTNRILLFILATMKGSAKSTDYLIFFSLTYFFSALASLGVLRIIKKFFLKKRGNVKKKNRLSFFHYLLSSSIVLILSFLFTYFLFPKPFLSLASAYCLTFFIVHLISLLLQKISFDKQQKIASQNKKKRKKKKHKNHSKRN</sequence>
<dbReference type="EMBL" id="NGKB01000007">
    <property type="protein sequence ID" value="RSU14125.1"/>
    <property type="molecule type" value="Genomic_DNA"/>
</dbReference>
<reference evidence="3 4" key="1">
    <citation type="submission" date="2017-05" db="EMBL/GenBank/DDBJ databases">
        <title>Vagococcus spp. assemblies.</title>
        <authorList>
            <person name="Gulvik C.A."/>
        </authorList>
    </citation>
    <scope>NUCLEOTIDE SEQUENCE [LARGE SCALE GENOMIC DNA]</scope>
    <source>
        <strain evidence="3 4">SS1714</strain>
    </source>
</reference>
<protein>
    <submittedName>
        <fullName evidence="3">Uncharacterized protein</fullName>
    </submittedName>
</protein>
<feature type="transmembrane region" description="Helical" evidence="2">
    <location>
        <begin position="56"/>
        <end position="84"/>
    </location>
</feature>
<proteinExistence type="predicted"/>
<keyword evidence="2" id="KW-0812">Transmembrane</keyword>
<feature type="region of interest" description="Disordered" evidence="1">
    <location>
        <begin position="196"/>
        <end position="215"/>
    </location>
</feature>
<name>A0A430B1C1_9ENTE</name>
<comment type="caution">
    <text evidence="3">The sequence shown here is derived from an EMBL/GenBank/DDBJ whole genome shotgun (WGS) entry which is preliminary data.</text>
</comment>
<feature type="compositionally biased region" description="Basic residues" evidence="1">
    <location>
        <begin position="199"/>
        <end position="215"/>
    </location>
</feature>
<evidence type="ECO:0000256" key="1">
    <source>
        <dbReference type="SAM" id="MobiDB-lite"/>
    </source>
</evidence>
<keyword evidence="2" id="KW-1133">Transmembrane helix</keyword>
<dbReference type="AlphaFoldDB" id="A0A430B1C1"/>
<keyword evidence="4" id="KW-1185">Reference proteome</keyword>
<keyword evidence="2" id="KW-0472">Membrane</keyword>
<feature type="transmembrane region" description="Helical" evidence="2">
    <location>
        <begin position="96"/>
        <end position="118"/>
    </location>
</feature>
<feature type="transmembrane region" description="Helical" evidence="2">
    <location>
        <begin position="24"/>
        <end position="44"/>
    </location>
</feature>
<dbReference type="Proteomes" id="UP000288028">
    <property type="component" value="Unassembled WGS sequence"/>
</dbReference>
<accession>A0A430B1C1</accession>